<evidence type="ECO:0000256" key="5">
    <source>
        <dbReference type="ARBA" id="ARBA00023002"/>
    </source>
</evidence>
<keyword evidence="2 6" id="KW-0853">WD repeat</keyword>
<feature type="repeat" description="WD" evidence="6">
    <location>
        <begin position="460"/>
        <end position="494"/>
    </location>
</feature>
<keyword evidence="9" id="KW-1185">Reference proteome</keyword>
<feature type="repeat" description="WD" evidence="6">
    <location>
        <begin position="333"/>
        <end position="364"/>
    </location>
</feature>
<dbReference type="SMART" id="SM00320">
    <property type="entry name" value="WD40"/>
    <property type="match status" value="7"/>
</dbReference>
<keyword evidence="3" id="KW-0677">Repeat</keyword>
<name>A0ABS3QIX4_9BACT</name>
<dbReference type="InterPro" id="IPR036322">
    <property type="entry name" value="WD40_repeat_dom_sf"/>
</dbReference>
<keyword evidence="5" id="KW-0560">Oxidoreductase</keyword>
<feature type="repeat" description="WD" evidence="6">
    <location>
        <begin position="420"/>
        <end position="460"/>
    </location>
</feature>
<dbReference type="SUPFAM" id="SSF51197">
    <property type="entry name" value="Clavaminate synthase-like"/>
    <property type="match status" value="1"/>
</dbReference>
<protein>
    <submittedName>
        <fullName evidence="8">2OG-Fe(II) oxygenase</fullName>
    </submittedName>
</protein>
<evidence type="ECO:0000313" key="8">
    <source>
        <dbReference type="EMBL" id="MBO2011201.1"/>
    </source>
</evidence>
<feature type="repeat" description="WD" evidence="6">
    <location>
        <begin position="250"/>
        <end position="290"/>
    </location>
</feature>
<keyword evidence="4" id="KW-0223">Dioxygenase</keyword>
<evidence type="ECO:0000256" key="4">
    <source>
        <dbReference type="ARBA" id="ARBA00022964"/>
    </source>
</evidence>
<dbReference type="InterPro" id="IPR044862">
    <property type="entry name" value="Pro_4_hyd_alph_FE2OG_OXY"/>
</dbReference>
<dbReference type="Gene3D" id="2.60.120.620">
    <property type="entry name" value="q2cbj1_9rhob like domain"/>
    <property type="match status" value="1"/>
</dbReference>
<dbReference type="SUPFAM" id="SSF50978">
    <property type="entry name" value="WD40 repeat-like"/>
    <property type="match status" value="1"/>
</dbReference>
<evidence type="ECO:0000256" key="1">
    <source>
        <dbReference type="ARBA" id="ARBA00001961"/>
    </source>
</evidence>
<feature type="domain" description="Prolyl 4-hydroxylase alpha subunit" evidence="7">
    <location>
        <begin position="15"/>
        <end position="195"/>
    </location>
</feature>
<sequence>MLPSPVVHLLPDSDLRCFVVPGAFSPAKCAELLESAVKVGFQGAGTHYPTYYRNNERLVVDDEQLAEQLFAAIRPVLPLELPADEPAAAPWYLRMLNSRLRFCRYAAGQYFHRHLDGVHHQSATVQSRLTFMIYLNDAREFSGGRTLFYRTKDDPTVWAEYQPARGDLIVFDHRIWHEGEQLGSGEKFVLRSDILYETAPAHQPADAEPFAPGHLGYIWQVVPFGTAVVSAGRDKVIKVWDRNGQLQQQLHGHQNSVLSLCPLSATILLSGSRDTTIKVWEQQRGALALVRTLTIHAATVLAVVALTDNLFASSAADKTIKVSDVYGNVQHTLTGHTDWVWQVTPLPHGRLLSSSEDGTLRLWDWHQGLALGIISRNQPPVHALLFEPTQRLLISGDCAGCIEVRQASADYAHWTLQQRFTAHRGIVRTLAWLGNGRLASGGEDSKVKIWQLSSGHCEQEMHHNDFVQALSWVPASSQLFSASYDGKLRVWKLA</sequence>
<dbReference type="RefSeq" id="WP_208176897.1">
    <property type="nucleotide sequence ID" value="NZ_JAGETZ010000010.1"/>
</dbReference>
<dbReference type="Gene3D" id="2.130.10.10">
    <property type="entry name" value="YVTN repeat-like/Quinoprotein amine dehydrogenase"/>
    <property type="match status" value="2"/>
</dbReference>
<proteinExistence type="predicted"/>
<evidence type="ECO:0000256" key="3">
    <source>
        <dbReference type="ARBA" id="ARBA00022737"/>
    </source>
</evidence>
<gene>
    <name evidence="8" type="ORF">J4E00_19215</name>
</gene>
<evidence type="ECO:0000256" key="2">
    <source>
        <dbReference type="ARBA" id="ARBA00022574"/>
    </source>
</evidence>
<dbReference type="InterPro" id="IPR015943">
    <property type="entry name" value="WD40/YVTN_repeat-like_dom_sf"/>
</dbReference>
<dbReference type="PANTHER" id="PTHR22847:SF637">
    <property type="entry name" value="WD REPEAT DOMAIN 5B"/>
    <property type="match status" value="1"/>
</dbReference>
<evidence type="ECO:0000313" key="9">
    <source>
        <dbReference type="Proteomes" id="UP000664369"/>
    </source>
</evidence>
<reference evidence="8 9" key="1">
    <citation type="submission" date="2021-03" db="EMBL/GenBank/DDBJ databases">
        <authorList>
            <person name="Kim M.K."/>
        </authorList>
    </citation>
    <scope>NUCLEOTIDE SEQUENCE [LARGE SCALE GENOMIC DNA]</scope>
    <source>
        <strain evidence="8 9">BT442</strain>
    </source>
</reference>
<dbReference type="PROSITE" id="PS50082">
    <property type="entry name" value="WD_REPEATS_2"/>
    <property type="match status" value="4"/>
</dbReference>
<evidence type="ECO:0000259" key="7">
    <source>
        <dbReference type="SMART" id="SM00702"/>
    </source>
</evidence>
<dbReference type="EMBL" id="JAGETZ010000010">
    <property type="protein sequence ID" value="MBO2011201.1"/>
    <property type="molecule type" value="Genomic_DNA"/>
</dbReference>
<dbReference type="PANTHER" id="PTHR22847">
    <property type="entry name" value="WD40 REPEAT PROTEIN"/>
    <property type="match status" value="1"/>
</dbReference>
<evidence type="ECO:0000256" key="6">
    <source>
        <dbReference type="PROSITE-ProRule" id="PRU00221"/>
    </source>
</evidence>
<comment type="caution">
    <text evidence="8">The sequence shown here is derived from an EMBL/GenBank/DDBJ whole genome shotgun (WGS) entry which is preliminary data.</text>
</comment>
<comment type="cofactor">
    <cofactor evidence="1">
        <name>L-ascorbate</name>
        <dbReference type="ChEBI" id="CHEBI:38290"/>
    </cofactor>
</comment>
<dbReference type="Proteomes" id="UP000664369">
    <property type="component" value="Unassembled WGS sequence"/>
</dbReference>
<dbReference type="InterPro" id="IPR001680">
    <property type="entry name" value="WD40_rpt"/>
</dbReference>
<dbReference type="InterPro" id="IPR006620">
    <property type="entry name" value="Pro_4_hyd_alph"/>
</dbReference>
<dbReference type="PROSITE" id="PS50294">
    <property type="entry name" value="WD_REPEATS_REGION"/>
    <property type="match status" value="4"/>
</dbReference>
<dbReference type="Pfam" id="PF00400">
    <property type="entry name" value="WD40"/>
    <property type="match status" value="5"/>
</dbReference>
<accession>A0ABS3QIX4</accession>
<dbReference type="PRINTS" id="PR00320">
    <property type="entry name" value="GPROTEINBRPT"/>
</dbReference>
<organism evidence="8 9">
    <name type="scientific">Hymenobacter negativus</name>
    <dbReference type="NCBI Taxonomy" id="2795026"/>
    <lineage>
        <taxon>Bacteria</taxon>
        <taxon>Pseudomonadati</taxon>
        <taxon>Bacteroidota</taxon>
        <taxon>Cytophagia</taxon>
        <taxon>Cytophagales</taxon>
        <taxon>Hymenobacteraceae</taxon>
        <taxon>Hymenobacter</taxon>
    </lineage>
</organism>
<dbReference type="SMART" id="SM00702">
    <property type="entry name" value="P4Hc"/>
    <property type="match status" value="1"/>
</dbReference>
<dbReference type="CDD" id="cd00200">
    <property type="entry name" value="WD40"/>
    <property type="match status" value="1"/>
</dbReference>
<dbReference type="Pfam" id="PF13640">
    <property type="entry name" value="2OG-FeII_Oxy_3"/>
    <property type="match status" value="1"/>
</dbReference>
<dbReference type="InterPro" id="IPR020472">
    <property type="entry name" value="WD40_PAC1"/>
</dbReference>